<comment type="catalytic activity">
    <reaction evidence="1">
        <text>ATP + protein L-histidine = ADP + protein N-phospho-L-histidine.</text>
        <dbReference type="EC" id="2.7.13.3"/>
    </reaction>
</comment>
<dbReference type="InterPro" id="IPR003594">
    <property type="entry name" value="HATPase_dom"/>
</dbReference>
<dbReference type="InterPro" id="IPR036890">
    <property type="entry name" value="HATPase_C_sf"/>
</dbReference>
<dbReference type="InterPro" id="IPR005467">
    <property type="entry name" value="His_kinase_dom"/>
</dbReference>
<dbReference type="Pfam" id="PF02518">
    <property type="entry name" value="HATPase_c"/>
    <property type="match status" value="1"/>
</dbReference>
<dbReference type="GO" id="GO:0000155">
    <property type="term" value="F:phosphorelay sensor kinase activity"/>
    <property type="evidence" value="ECO:0007669"/>
    <property type="project" value="InterPro"/>
</dbReference>
<dbReference type="InterPro" id="IPR036097">
    <property type="entry name" value="HisK_dim/P_sf"/>
</dbReference>
<accession>A0A290QB17</accession>
<dbReference type="InterPro" id="IPR000014">
    <property type="entry name" value="PAS"/>
</dbReference>
<dbReference type="Gene3D" id="3.30.565.10">
    <property type="entry name" value="Histidine kinase-like ATPase, C-terminal domain"/>
    <property type="match status" value="1"/>
</dbReference>
<feature type="region of interest" description="Disordered" evidence="5">
    <location>
        <begin position="496"/>
        <end position="515"/>
    </location>
</feature>
<dbReference type="InterPro" id="IPR000700">
    <property type="entry name" value="PAS-assoc_C"/>
</dbReference>
<dbReference type="SUPFAM" id="SSF55785">
    <property type="entry name" value="PYP-like sensor domain (PAS domain)"/>
    <property type="match status" value="1"/>
</dbReference>
<dbReference type="SMART" id="SM00387">
    <property type="entry name" value="HATPase_c"/>
    <property type="match status" value="1"/>
</dbReference>
<dbReference type="PANTHER" id="PTHR45339">
    <property type="entry name" value="HYBRID SIGNAL TRANSDUCTION HISTIDINE KINASE J"/>
    <property type="match status" value="1"/>
</dbReference>
<dbReference type="PRINTS" id="PR00344">
    <property type="entry name" value="BCTRLSENSOR"/>
</dbReference>
<protein>
    <recommendedName>
        <fullName evidence="2">histidine kinase</fullName>
        <ecNumber evidence="2">2.7.13.3</ecNumber>
    </recommendedName>
</protein>
<dbReference type="CDD" id="cd00130">
    <property type="entry name" value="PAS"/>
    <property type="match status" value="1"/>
</dbReference>
<dbReference type="InterPro" id="IPR013767">
    <property type="entry name" value="PAS_fold"/>
</dbReference>
<dbReference type="CDD" id="cd00082">
    <property type="entry name" value="HisKA"/>
    <property type="match status" value="1"/>
</dbReference>
<evidence type="ECO:0000256" key="4">
    <source>
        <dbReference type="ARBA" id="ARBA00023012"/>
    </source>
</evidence>
<keyword evidence="6" id="KW-0472">Membrane</keyword>
<dbReference type="SUPFAM" id="SSF47384">
    <property type="entry name" value="Homodimeric domain of signal transducing histidine kinase"/>
    <property type="match status" value="1"/>
</dbReference>
<feature type="domain" description="PAS" evidence="8">
    <location>
        <begin position="117"/>
        <end position="169"/>
    </location>
</feature>
<dbReference type="PANTHER" id="PTHR45339:SF1">
    <property type="entry name" value="HYBRID SIGNAL TRANSDUCTION HISTIDINE KINASE J"/>
    <property type="match status" value="1"/>
</dbReference>
<dbReference type="NCBIfam" id="TIGR00229">
    <property type="entry name" value="sensory_box"/>
    <property type="match status" value="1"/>
</dbReference>
<dbReference type="GO" id="GO:0006355">
    <property type="term" value="P:regulation of DNA-templated transcription"/>
    <property type="evidence" value="ECO:0007669"/>
    <property type="project" value="InterPro"/>
</dbReference>
<evidence type="ECO:0000256" key="2">
    <source>
        <dbReference type="ARBA" id="ARBA00012438"/>
    </source>
</evidence>
<keyword evidence="4" id="KW-0902">Two-component regulatory system</keyword>
<evidence type="ECO:0000256" key="5">
    <source>
        <dbReference type="SAM" id="MobiDB-lite"/>
    </source>
</evidence>
<name>A0A290QB17_9BACT</name>
<dbReference type="Gene3D" id="3.30.450.20">
    <property type="entry name" value="PAS domain"/>
    <property type="match status" value="1"/>
</dbReference>
<keyword evidence="3" id="KW-0597">Phosphoprotein</keyword>
<evidence type="ECO:0000313" key="10">
    <source>
        <dbReference type="EMBL" id="ATC65859.1"/>
    </source>
</evidence>
<organism evidence="10 11">
    <name type="scientific">Nibricoccus aquaticus</name>
    <dbReference type="NCBI Taxonomy" id="2576891"/>
    <lineage>
        <taxon>Bacteria</taxon>
        <taxon>Pseudomonadati</taxon>
        <taxon>Verrucomicrobiota</taxon>
        <taxon>Opitutia</taxon>
        <taxon>Opitutales</taxon>
        <taxon>Opitutaceae</taxon>
        <taxon>Nibricoccus</taxon>
    </lineage>
</organism>
<dbReference type="Gene3D" id="6.10.340.10">
    <property type="match status" value="1"/>
</dbReference>
<dbReference type="SMART" id="SM00091">
    <property type="entry name" value="PAS"/>
    <property type="match status" value="1"/>
</dbReference>
<dbReference type="OrthoDB" id="9803190at2"/>
<evidence type="ECO:0000313" key="11">
    <source>
        <dbReference type="Proteomes" id="UP000217265"/>
    </source>
</evidence>
<feature type="domain" description="PAC" evidence="9">
    <location>
        <begin position="184"/>
        <end position="236"/>
    </location>
</feature>
<keyword evidence="11" id="KW-1185">Reference proteome</keyword>
<dbReference type="CDD" id="cd16922">
    <property type="entry name" value="HATPase_EvgS-ArcB-TorS-like"/>
    <property type="match status" value="1"/>
</dbReference>
<dbReference type="InterPro" id="IPR035965">
    <property type="entry name" value="PAS-like_dom_sf"/>
</dbReference>
<keyword evidence="6" id="KW-0812">Transmembrane</keyword>
<evidence type="ECO:0000259" key="9">
    <source>
        <dbReference type="PROSITE" id="PS50113"/>
    </source>
</evidence>
<evidence type="ECO:0000256" key="6">
    <source>
        <dbReference type="SAM" id="Phobius"/>
    </source>
</evidence>
<dbReference type="AlphaFoldDB" id="A0A290QB17"/>
<proteinExistence type="predicted"/>
<dbReference type="Pfam" id="PF00989">
    <property type="entry name" value="PAS"/>
    <property type="match status" value="1"/>
</dbReference>
<dbReference type="PROSITE" id="PS50109">
    <property type="entry name" value="HIS_KIN"/>
    <property type="match status" value="1"/>
</dbReference>
<feature type="domain" description="Histidine kinase" evidence="7">
    <location>
        <begin position="254"/>
        <end position="481"/>
    </location>
</feature>
<dbReference type="EC" id="2.7.13.3" evidence="2"/>
<dbReference type="KEGG" id="vbh:CMV30_18960"/>
<dbReference type="PROSITE" id="PS50113">
    <property type="entry name" value="PAC"/>
    <property type="match status" value="1"/>
</dbReference>
<dbReference type="Proteomes" id="UP000217265">
    <property type="component" value="Chromosome"/>
</dbReference>
<gene>
    <name evidence="10" type="ORF">CMV30_18960</name>
</gene>
<dbReference type="Gene3D" id="1.10.287.130">
    <property type="match status" value="1"/>
</dbReference>
<dbReference type="EMBL" id="CP023344">
    <property type="protein sequence ID" value="ATC65859.1"/>
    <property type="molecule type" value="Genomic_DNA"/>
</dbReference>
<feature type="transmembrane region" description="Helical" evidence="6">
    <location>
        <begin position="40"/>
        <end position="60"/>
    </location>
</feature>
<dbReference type="SMART" id="SM00388">
    <property type="entry name" value="HisKA"/>
    <property type="match status" value="1"/>
</dbReference>
<dbReference type="InterPro" id="IPR003661">
    <property type="entry name" value="HisK_dim/P_dom"/>
</dbReference>
<evidence type="ECO:0000256" key="1">
    <source>
        <dbReference type="ARBA" id="ARBA00000085"/>
    </source>
</evidence>
<evidence type="ECO:0000256" key="3">
    <source>
        <dbReference type="ARBA" id="ARBA00022553"/>
    </source>
</evidence>
<evidence type="ECO:0000259" key="8">
    <source>
        <dbReference type="PROSITE" id="PS50112"/>
    </source>
</evidence>
<keyword evidence="6" id="KW-1133">Transmembrane helix</keyword>
<dbReference type="SUPFAM" id="SSF55874">
    <property type="entry name" value="ATPase domain of HSP90 chaperone/DNA topoisomerase II/histidine kinase"/>
    <property type="match status" value="1"/>
</dbReference>
<dbReference type="InterPro" id="IPR004358">
    <property type="entry name" value="Sig_transdc_His_kin-like_C"/>
</dbReference>
<dbReference type="Pfam" id="PF00512">
    <property type="entry name" value="HisKA"/>
    <property type="match status" value="1"/>
</dbReference>
<sequence>MPTSMRRKTVLIFALAFALLVSLGAIITQESMQERLGQAYYVICLSIIGCILVLLAGYTWDRTLVKQIRDIGTTARTKSAAESDDTLVDPLDGDSGHDEVMGLARQIERMAQSLQKTEASYRAIVEDQLDLICRYRADGKLTFVNGAYQRFFGKKRSELIGQRFTLHELGFPSRDFHGELPESASFEHELSSADGRRITHVWAHRAIKDSDGRIMEFQAVGHDITVRKEAEAALVRAKDAAESADRAKSEFLAIVSHEIRTPINGVIGFTKLLRETPLNTDQRGFVDMIGTSGLTLEALISDILDMSKIEAGKIDIDHTPYALRRSVEEVITFFTPKARAAGLTLHTNIDADVPPVVNGDPNRLRQILVNLVGNAIKFTERGHITVNVSCGRGGNIEDSSRREVRLFFGVNDTGIGIPAEKISQLFRPFSQVDTSASRRRGGTGLGLIISKRLCELMGGAISVESEAGRGSTFRFTILADYDRSADSAPPIETARNAHSLTAHSAVPFPGAPQPT</sequence>
<dbReference type="PROSITE" id="PS50112">
    <property type="entry name" value="PAS"/>
    <property type="match status" value="1"/>
</dbReference>
<reference evidence="10 11" key="1">
    <citation type="submission" date="2017-09" db="EMBL/GenBank/DDBJ databases">
        <title>Complete genome sequence of Verrucomicrobial strain HZ-65, isolated from freshwater.</title>
        <authorList>
            <person name="Choi A."/>
        </authorList>
    </citation>
    <scope>NUCLEOTIDE SEQUENCE [LARGE SCALE GENOMIC DNA]</scope>
    <source>
        <strain evidence="10 11">HZ-65</strain>
    </source>
</reference>
<evidence type="ECO:0000259" key="7">
    <source>
        <dbReference type="PROSITE" id="PS50109"/>
    </source>
</evidence>
<dbReference type="FunFam" id="3.30.565.10:FF:000010">
    <property type="entry name" value="Sensor histidine kinase RcsC"/>
    <property type="match status" value="1"/>
</dbReference>